<evidence type="ECO:0000313" key="2">
    <source>
        <dbReference type="Proteomes" id="UP001234297"/>
    </source>
</evidence>
<proteinExistence type="predicted"/>
<reference evidence="1 2" key="1">
    <citation type="journal article" date="2022" name="Hortic Res">
        <title>A haplotype resolved chromosomal level avocado genome allows analysis of novel avocado genes.</title>
        <authorList>
            <person name="Nath O."/>
            <person name="Fletcher S.J."/>
            <person name="Hayward A."/>
            <person name="Shaw L.M."/>
            <person name="Masouleh A.K."/>
            <person name="Furtado A."/>
            <person name="Henry R.J."/>
            <person name="Mitter N."/>
        </authorList>
    </citation>
    <scope>NUCLEOTIDE SEQUENCE [LARGE SCALE GENOMIC DNA]</scope>
    <source>
        <strain evidence="2">cv. Hass</strain>
    </source>
</reference>
<evidence type="ECO:0000313" key="1">
    <source>
        <dbReference type="EMBL" id="KAJ8648961.1"/>
    </source>
</evidence>
<name>A0ACC2MTG1_PERAE</name>
<accession>A0ACC2MTG1</accession>
<dbReference type="Proteomes" id="UP001234297">
    <property type="component" value="Chromosome 1"/>
</dbReference>
<comment type="caution">
    <text evidence="1">The sequence shown here is derived from an EMBL/GenBank/DDBJ whole genome shotgun (WGS) entry which is preliminary data.</text>
</comment>
<protein>
    <submittedName>
        <fullName evidence="1">Uncharacterized protein</fullName>
    </submittedName>
</protein>
<dbReference type="EMBL" id="CM056809">
    <property type="protein sequence ID" value="KAJ8648961.1"/>
    <property type="molecule type" value="Genomic_DNA"/>
</dbReference>
<keyword evidence="2" id="KW-1185">Reference proteome</keyword>
<gene>
    <name evidence="1" type="ORF">MRB53_001984</name>
</gene>
<organism evidence="1 2">
    <name type="scientific">Persea americana</name>
    <name type="common">Avocado</name>
    <dbReference type="NCBI Taxonomy" id="3435"/>
    <lineage>
        <taxon>Eukaryota</taxon>
        <taxon>Viridiplantae</taxon>
        <taxon>Streptophyta</taxon>
        <taxon>Embryophyta</taxon>
        <taxon>Tracheophyta</taxon>
        <taxon>Spermatophyta</taxon>
        <taxon>Magnoliopsida</taxon>
        <taxon>Magnoliidae</taxon>
        <taxon>Laurales</taxon>
        <taxon>Lauraceae</taxon>
        <taxon>Persea</taxon>
    </lineage>
</organism>
<sequence>MVDPPVSTALPYLVDRLPELDPLIVEAVSSLCCRSICTCSTVMVSTVLNIWWSYKAIKDLKANLLVLRNCTTWVMSQSYFHYGDSYSEIRREKVRDSALEVVTDNKMLLRN</sequence>